<dbReference type="Proteomes" id="UP000015105">
    <property type="component" value="Chromosome 1D"/>
</dbReference>
<dbReference type="EnsemblPlants" id="AET1Gv21040700.1">
    <property type="protein sequence ID" value="AET1Gv21040700.1"/>
    <property type="gene ID" value="AET1Gv21040700"/>
</dbReference>
<dbReference type="AlphaFoldDB" id="A0A453A4U4"/>
<sequence>AAYRVSKSDGPGYFHDVGKEALELIRDPFYLQNHVWNSDRKSSLICGSELTTSQNLVKKLMLSFKNDGSFMCFKASVFDHLVDVPVNDPEHGVADDEIPDMEDPNSAQLLVEKLVGPDVNTMLYLPYSLKKSKVEFQLHQPYHGSVLSIGLNNKRMPCLSVSSLCGLQDICLGGVDSLAFGGQLKINESNSWFSVSAGLSVRAELFSAGLTFKQPGQFDYTFCSNILNTSTVLGGLASYSYLTNQWKLIGGIGHTFDPTLNIKGRIGNDKTVNALISKKFAGKGSLHFASEVDLKDFWRYPRVGLSFLFP</sequence>
<proteinExistence type="inferred from homology"/>
<reference evidence="3" key="1">
    <citation type="journal article" date="2014" name="Science">
        <title>Ancient hybridizations among the ancestral genomes of bread wheat.</title>
        <authorList>
            <consortium name="International Wheat Genome Sequencing Consortium,"/>
            <person name="Marcussen T."/>
            <person name="Sandve S.R."/>
            <person name="Heier L."/>
            <person name="Spannagl M."/>
            <person name="Pfeifer M."/>
            <person name="Jakobsen K.S."/>
            <person name="Wulff B.B."/>
            <person name="Steuernagel B."/>
            <person name="Mayer K.F."/>
            <person name="Olsen O.A."/>
        </authorList>
    </citation>
    <scope>NUCLEOTIDE SEQUENCE [LARGE SCALE GENOMIC DNA]</scope>
    <source>
        <strain evidence="3">cv. AL8/78</strain>
    </source>
</reference>
<organism evidence="2 3">
    <name type="scientific">Aegilops tauschii subsp. strangulata</name>
    <name type="common">Goatgrass</name>
    <dbReference type="NCBI Taxonomy" id="200361"/>
    <lineage>
        <taxon>Eukaryota</taxon>
        <taxon>Viridiplantae</taxon>
        <taxon>Streptophyta</taxon>
        <taxon>Embryophyta</taxon>
        <taxon>Tracheophyta</taxon>
        <taxon>Spermatophyta</taxon>
        <taxon>Magnoliopsida</taxon>
        <taxon>Liliopsida</taxon>
        <taxon>Poales</taxon>
        <taxon>Poaceae</taxon>
        <taxon>BOP clade</taxon>
        <taxon>Pooideae</taxon>
        <taxon>Triticodae</taxon>
        <taxon>Triticeae</taxon>
        <taxon>Triticinae</taxon>
        <taxon>Aegilops</taxon>
    </lineage>
</organism>
<evidence type="ECO:0000313" key="2">
    <source>
        <dbReference type="EnsemblPlants" id="AET1Gv21040700.1"/>
    </source>
</evidence>
<reference evidence="2" key="5">
    <citation type="journal article" date="2021" name="G3 (Bethesda)">
        <title>Aegilops tauschii genome assembly Aet v5.0 features greater sequence contiguity and improved annotation.</title>
        <authorList>
            <person name="Wang L."/>
            <person name="Zhu T."/>
            <person name="Rodriguez J.C."/>
            <person name="Deal K.R."/>
            <person name="Dubcovsky J."/>
            <person name="McGuire P.E."/>
            <person name="Lux T."/>
            <person name="Spannagl M."/>
            <person name="Mayer K.F.X."/>
            <person name="Baldrich P."/>
            <person name="Meyers B.C."/>
            <person name="Huo N."/>
            <person name="Gu Y.Q."/>
            <person name="Zhou H."/>
            <person name="Devos K.M."/>
            <person name="Bennetzen J.L."/>
            <person name="Unver T."/>
            <person name="Budak H."/>
            <person name="Gulick P.J."/>
            <person name="Galiba G."/>
            <person name="Kalapos B."/>
            <person name="Nelson D.R."/>
            <person name="Li P."/>
            <person name="You F.M."/>
            <person name="Luo M.C."/>
            <person name="Dvorak J."/>
        </authorList>
    </citation>
    <scope>NUCLEOTIDE SEQUENCE [LARGE SCALE GENOMIC DNA]</scope>
    <source>
        <strain evidence="2">cv. AL8/78</strain>
    </source>
</reference>
<dbReference type="GO" id="GO:0005741">
    <property type="term" value="C:mitochondrial outer membrane"/>
    <property type="evidence" value="ECO:0007669"/>
    <property type="project" value="InterPro"/>
</dbReference>
<dbReference type="InterPro" id="IPR023614">
    <property type="entry name" value="Porin_dom_sf"/>
</dbReference>
<reference evidence="2" key="3">
    <citation type="journal article" date="2017" name="Nature">
        <title>Genome sequence of the progenitor of the wheat D genome Aegilops tauschii.</title>
        <authorList>
            <person name="Luo M.C."/>
            <person name="Gu Y.Q."/>
            <person name="Puiu D."/>
            <person name="Wang H."/>
            <person name="Twardziok S.O."/>
            <person name="Deal K.R."/>
            <person name="Huo N."/>
            <person name="Zhu T."/>
            <person name="Wang L."/>
            <person name="Wang Y."/>
            <person name="McGuire P.E."/>
            <person name="Liu S."/>
            <person name="Long H."/>
            <person name="Ramasamy R.K."/>
            <person name="Rodriguez J.C."/>
            <person name="Van S.L."/>
            <person name="Yuan L."/>
            <person name="Wang Z."/>
            <person name="Xia Z."/>
            <person name="Xiao L."/>
            <person name="Anderson O.D."/>
            <person name="Ouyang S."/>
            <person name="Liang Y."/>
            <person name="Zimin A.V."/>
            <person name="Pertea G."/>
            <person name="Qi P."/>
            <person name="Bennetzen J.L."/>
            <person name="Dai X."/>
            <person name="Dawson M.W."/>
            <person name="Muller H.G."/>
            <person name="Kugler K."/>
            <person name="Rivarola-Duarte L."/>
            <person name="Spannagl M."/>
            <person name="Mayer K.F.X."/>
            <person name="Lu F.H."/>
            <person name="Bevan M.W."/>
            <person name="Leroy P."/>
            <person name="Li P."/>
            <person name="You F.M."/>
            <person name="Sun Q."/>
            <person name="Liu Z."/>
            <person name="Lyons E."/>
            <person name="Wicker T."/>
            <person name="Salzberg S.L."/>
            <person name="Devos K.M."/>
            <person name="Dvorak J."/>
        </authorList>
    </citation>
    <scope>NUCLEOTIDE SEQUENCE [LARGE SCALE GENOMIC DNA]</scope>
    <source>
        <strain evidence="2">cv. AL8/78</strain>
    </source>
</reference>
<dbReference type="PANTHER" id="PTHR11743:SF70">
    <property type="entry name" value="GH26960P-RELATED"/>
    <property type="match status" value="1"/>
</dbReference>
<keyword evidence="3" id="KW-1185">Reference proteome</keyword>
<dbReference type="Gramene" id="AET1Gv21040700.1">
    <property type="protein sequence ID" value="AET1Gv21040700.1"/>
    <property type="gene ID" value="AET1Gv21040700"/>
</dbReference>
<reference evidence="2" key="4">
    <citation type="submission" date="2019-03" db="UniProtKB">
        <authorList>
            <consortium name="EnsemblPlants"/>
        </authorList>
    </citation>
    <scope>IDENTIFICATION</scope>
</reference>
<dbReference type="InterPro" id="IPR001925">
    <property type="entry name" value="Porin_Euk"/>
</dbReference>
<name>A0A453A4U4_AEGTS</name>
<dbReference type="PANTHER" id="PTHR11743">
    <property type="entry name" value="VOLTAGE-DEPENDENT ANION-SELECTIVE CHANNEL"/>
    <property type="match status" value="1"/>
</dbReference>
<reference evidence="3" key="2">
    <citation type="journal article" date="2017" name="Nat. Plants">
        <title>The Aegilops tauschii genome reveals multiple impacts of transposons.</title>
        <authorList>
            <person name="Zhao G."/>
            <person name="Zou C."/>
            <person name="Li K."/>
            <person name="Wang K."/>
            <person name="Li T."/>
            <person name="Gao L."/>
            <person name="Zhang X."/>
            <person name="Wang H."/>
            <person name="Yang Z."/>
            <person name="Liu X."/>
            <person name="Jiang W."/>
            <person name="Mao L."/>
            <person name="Kong X."/>
            <person name="Jiao Y."/>
            <person name="Jia J."/>
        </authorList>
    </citation>
    <scope>NUCLEOTIDE SEQUENCE [LARGE SCALE GENOMIC DNA]</scope>
    <source>
        <strain evidence="3">cv. AL8/78</strain>
    </source>
</reference>
<dbReference type="Gene3D" id="2.40.160.10">
    <property type="entry name" value="Porin"/>
    <property type="match status" value="1"/>
</dbReference>
<comment type="similarity">
    <text evidence="1">Belongs to the eukaryotic mitochondrial porin (TC 1.B.8.1) family.</text>
</comment>
<dbReference type="Pfam" id="PF01459">
    <property type="entry name" value="Porin_3"/>
    <property type="match status" value="1"/>
</dbReference>
<evidence type="ECO:0000313" key="3">
    <source>
        <dbReference type="Proteomes" id="UP000015105"/>
    </source>
</evidence>
<protein>
    <submittedName>
        <fullName evidence="2">Uncharacterized protein</fullName>
    </submittedName>
</protein>
<dbReference type="STRING" id="200361.A0A453A4U4"/>
<dbReference type="GO" id="GO:0008308">
    <property type="term" value="F:voltage-gated monoatomic anion channel activity"/>
    <property type="evidence" value="ECO:0007669"/>
    <property type="project" value="InterPro"/>
</dbReference>
<evidence type="ECO:0000256" key="1">
    <source>
        <dbReference type="ARBA" id="ARBA00009624"/>
    </source>
</evidence>
<dbReference type="InterPro" id="IPR027246">
    <property type="entry name" value="Porin_Euk/Tom40"/>
</dbReference>
<accession>A0A453A4U4</accession>